<dbReference type="AlphaFoldDB" id="A0A239ZRD2"/>
<evidence type="ECO:0000313" key="4">
    <source>
        <dbReference type="EMBL" id="SNV73353.1"/>
    </source>
</evidence>
<dbReference type="OrthoDB" id="7019976at2"/>
<keyword evidence="4" id="KW-0808">Transferase</keyword>
<evidence type="ECO:0000256" key="2">
    <source>
        <dbReference type="ARBA" id="ARBA00041596"/>
    </source>
</evidence>
<dbReference type="InterPro" id="IPR001173">
    <property type="entry name" value="Glyco_trans_2-like"/>
</dbReference>
<gene>
    <name evidence="4" type="ORF">SAMEA4384403_01792</name>
</gene>
<organism evidence="4 5">
    <name type="scientific">Mammaliicoccus stepanovicii</name>
    <dbReference type="NCBI Taxonomy" id="643214"/>
    <lineage>
        <taxon>Bacteria</taxon>
        <taxon>Bacillati</taxon>
        <taxon>Bacillota</taxon>
        <taxon>Bacilli</taxon>
        <taxon>Bacillales</taxon>
        <taxon>Staphylococcaceae</taxon>
        <taxon>Mammaliicoccus</taxon>
    </lineage>
</organism>
<evidence type="ECO:0000256" key="1">
    <source>
        <dbReference type="ARBA" id="ARBA00040220"/>
    </source>
</evidence>
<dbReference type="InterPro" id="IPR029044">
    <property type="entry name" value="Nucleotide-diphossugar_trans"/>
</dbReference>
<dbReference type="RefSeq" id="WP_095088761.1">
    <property type="nucleotide sequence ID" value="NZ_BMDM01000004.1"/>
</dbReference>
<dbReference type="PANTHER" id="PTHR43685:SF2">
    <property type="entry name" value="GLYCOSYLTRANSFERASE 2-LIKE DOMAIN-CONTAINING PROTEIN"/>
    <property type="match status" value="1"/>
</dbReference>
<reference evidence="4 5" key="1">
    <citation type="submission" date="2017-06" db="EMBL/GenBank/DDBJ databases">
        <authorList>
            <consortium name="Pathogen Informatics"/>
        </authorList>
    </citation>
    <scope>NUCLEOTIDE SEQUENCE [LARGE SCALE GENOMIC DNA]</scope>
    <source>
        <strain evidence="4 5">NCTC13839</strain>
    </source>
</reference>
<dbReference type="Gene3D" id="3.90.550.10">
    <property type="entry name" value="Spore Coat Polysaccharide Biosynthesis Protein SpsA, Chain A"/>
    <property type="match status" value="1"/>
</dbReference>
<dbReference type="KEGG" id="sste:SAMEA4384403_1792"/>
<sequence>MKIQEWIRELKRPISHFEGYNVDKKNLESQQLQLNHYLNRINQHSYAVGSEINQDNMFKDYIQYQKEVSANNKSLFNIEDISETNLNRKGYFNKKIGIICDEFLYKSLKSSCNLNYISIDDEIRDIDVFMVVSTWKGLDGTWQGITNVGSTIYNRLIEKISVCKSKNIPVIFFSKEDPINFRIFEEIAGEAEFIFTTDKGSIPNYQDKYPHIPVQLLQFPIDPHVHHPINIQPLSNRNVIFAGSWMKKYQERCQDGKLLFNGVVNSPSYFTIVDRNFYLDEDQYHFPALYVPYIVPKVDHDILMKLHKKYPFSLNLNTIKYSETMCANRNFELQAMGSFLFSNYNMFVNNTFPQIQMIFEEVDVERTFNLPSSLLERARAQSIQNMMCHYTNVHFMEEVLNTLNEVIEPIQQPEITIVTTDVERMDAHWQTYPNITVVEHGETINSTYYTYFTEHVYEADYLADLMSAFQYVDADFITKGVTDYDYTDKYNDRGLTLFKQGNSINKGFSIMDTFVDEQPFVLNSTNEEKLLSIIIPVYNNGSHLEHKCLRSILRNPDLNYFEIILVNDGSTDTYTIAQLNRIERLFHFIKVVHLETASGSASRPRNIGLDYATTPYVTYLDPDNEWIGTGINDLLREIRDDNTLDIVVGNMLKVNEENTVTHHYYQHVINKMHTDYITNTVEMLKVTGLKTASIQAMIVKKSLLIDHQIKMVDGAIGQDSLFFLEMMHFAKTAKIIDSTVHVYYAAVSSSVTNRISNRFFDKYLIMETARIQFLKKHKYMDTYMKVRFNFYMKNWYLTRLNKVRDNKERAVTSFLKLYHLYDNFPRPKDNELEAAIKQLEK</sequence>
<proteinExistence type="predicted"/>
<dbReference type="PANTHER" id="PTHR43685">
    <property type="entry name" value="GLYCOSYLTRANSFERASE"/>
    <property type="match status" value="1"/>
</dbReference>
<dbReference type="Pfam" id="PF00535">
    <property type="entry name" value="Glycos_transf_2"/>
    <property type="match status" value="1"/>
</dbReference>
<evidence type="ECO:0000259" key="3">
    <source>
        <dbReference type="Pfam" id="PF00535"/>
    </source>
</evidence>
<keyword evidence="4" id="KW-0328">Glycosyltransferase</keyword>
<protein>
    <recommendedName>
        <fullName evidence="1">Putative glycosyltransferase TagX</fullName>
    </recommendedName>
    <alternativeName>
        <fullName evidence="2">Teichoic acid biosynthesis protein X</fullName>
    </alternativeName>
</protein>
<dbReference type="EMBL" id="LT906462">
    <property type="protein sequence ID" value="SNV73353.1"/>
    <property type="molecule type" value="Genomic_DNA"/>
</dbReference>
<evidence type="ECO:0000313" key="5">
    <source>
        <dbReference type="Proteomes" id="UP000242084"/>
    </source>
</evidence>
<dbReference type="Proteomes" id="UP000242084">
    <property type="component" value="Chromosome 1"/>
</dbReference>
<feature type="domain" description="Glycosyltransferase 2-like" evidence="3">
    <location>
        <begin position="532"/>
        <end position="673"/>
    </location>
</feature>
<dbReference type="InterPro" id="IPR050834">
    <property type="entry name" value="Glycosyltransf_2"/>
</dbReference>
<accession>A0A239ZRD2</accession>
<name>A0A239ZRD2_9STAP</name>
<keyword evidence="5" id="KW-1185">Reference proteome</keyword>
<dbReference type="SUPFAM" id="SSF53448">
    <property type="entry name" value="Nucleotide-diphospho-sugar transferases"/>
    <property type="match status" value="1"/>
</dbReference>
<dbReference type="GO" id="GO:0016757">
    <property type="term" value="F:glycosyltransferase activity"/>
    <property type="evidence" value="ECO:0007669"/>
    <property type="project" value="UniProtKB-KW"/>
</dbReference>
<dbReference type="CDD" id="cd00761">
    <property type="entry name" value="Glyco_tranf_GTA_type"/>
    <property type="match status" value="1"/>
</dbReference>